<name>A0A645IM45_9ZZZZ</name>
<protein>
    <submittedName>
        <fullName evidence="1">Uncharacterized protein</fullName>
    </submittedName>
</protein>
<comment type="caution">
    <text evidence="1">The sequence shown here is derived from an EMBL/GenBank/DDBJ whole genome shotgun (WGS) entry which is preliminary data.</text>
</comment>
<dbReference type="EMBL" id="VSSQ01118412">
    <property type="protein sequence ID" value="MPN52368.1"/>
    <property type="molecule type" value="Genomic_DNA"/>
</dbReference>
<proteinExistence type="predicted"/>
<evidence type="ECO:0000313" key="1">
    <source>
        <dbReference type="EMBL" id="MPN52368.1"/>
    </source>
</evidence>
<sequence length="51" mass="5618">MLPVIPPIIIPIPPITKPIEVPYIPIIKETIDPITGKQVIIMAINMTIFNG</sequence>
<reference evidence="1" key="1">
    <citation type="submission" date="2019-08" db="EMBL/GenBank/DDBJ databases">
        <authorList>
            <person name="Kucharzyk K."/>
            <person name="Murdoch R.W."/>
            <person name="Higgins S."/>
            <person name="Loffler F."/>
        </authorList>
    </citation>
    <scope>NUCLEOTIDE SEQUENCE</scope>
</reference>
<gene>
    <name evidence="1" type="ORF">SDC9_200029</name>
</gene>
<dbReference type="AlphaFoldDB" id="A0A645IM45"/>
<accession>A0A645IM45</accession>
<organism evidence="1">
    <name type="scientific">bioreactor metagenome</name>
    <dbReference type="NCBI Taxonomy" id="1076179"/>
    <lineage>
        <taxon>unclassified sequences</taxon>
        <taxon>metagenomes</taxon>
        <taxon>ecological metagenomes</taxon>
    </lineage>
</organism>